<keyword evidence="3" id="KW-1185">Reference proteome</keyword>
<organism evidence="2 3">
    <name type="scientific">Paramecium sonneborni</name>
    <dbReference type="NCBI Taxonomy" id="65129"/>
    <lineage>
        <taxon>Eukaryota</taxon>
        <taxon>Sar</taxon>
        <taxon>Alveolata</taxon>
        <taxon>Ciliophora</taxon>
        <taxon>Intramacronucleata</taxon>
        <taxon>Oligohymenophorea</taxon>
        <taxon>Peniculida</taxon>
        <taxon>Parameciidae</taxon>
        <taxon>Paramecium</taxon>
    </lineage>
</organism>
<dbReference type="Proteomes" id="UP000692954">
    <property type="component" value="Unassembled WGS sequence"/>
</dbReference>
<feature type="domain" description="H-type lectin" evidence="1">
    <location>
        <begin position="34"/>
        <end position="73"/>
    </location>
</feature>
<evidence type="ECO:0000313" key="3">
    <source>
        <dbReference type="Proteomes" id="UP000692954"/>
    </source>
</evidence>
<reference evidence="2" key="1">
    <citation type="submission" date="2021-01" db="EMBL/GenBank/DDBJ databases">
        <authorList>
            <consortium name="Genoscope - CEA"/>
            <person name="William W."/>
        </authorList>
    </citation>
    <scope>NUCLEOTIDE SEQUENCE</scope>
</reference>
<dbReference type="AlphaFoldDB" id="A0A8S1QC89"/>
<dbReference type="GO" id="GO:0007155">
    <property type="term" value="P:cell adhesion"/>
    <property type="evidence" value="ECO:0007669"/>
    <property type="project" value="InterPro"/>
</dbReference>
<evidence type="ECO:0000259" key="1">
    <source>
        <dbReference type="Pfam" id="PF09458"/>
    </source>
</evidence>
<dbReference type="InterPro" id="IPR019019">
    <property type="entry name" value="H-type_lectin_domain"/>
</dbReference>
<proteinExistence type="predicted"/>
<comment type="caution">
    <text evidence="2">The sequence shown here is derived from an EMBL/GenBank/DDBJ whole genome shotgun (WGS) entry which is preliminary data.</text>
</comment>
<sequence length="78" mass="9164">MLILYFLIQKALSQNIFQNGTLAMECTTKQFQTYQVTFPNQFPQAPQIFFTLPWISIIHNEVEFRFETKDITTLSNAI</sequence>
<evidence type="ECO:0000313" key="2">
    <source>
        <dbReference type="EMBL" id="CAD8112491.1"/>
    </source>
</evidence>
<dbReference type="Pfam" id="PF09458">
    <property type="entry name" value="H_lectin"/>
    <property type="match status" value="1"/>
</dbReference>
<dbReference type="GO" id="GO:0030246">
    <property type="term" value="F:carbohydrate binding"/>
    <property type="evidence" value="ECO:0007669"/>
    <property type="project" value="InterPro"/>
</dbReference>
<gene>
    <name evidence="2" type="ORF">PSON_ATCC_30995.1.T1010022</name>
</gene>
<protein>
    <recommendedName>
        <fullName evidence="1">H-type lectin domain-containing protein</fullName>
    </recommendedName>
</protein>
<dbReference type="EMBL" id="CAJJDN010000101">
    <property type="protein sequence ID" value="CAD8112491.1"/>
    <property type="molecule type" value="Genomic_DNA"/>
</dbReference>
<accession>A0A8S1QC89</accession>
<name>A0A8S1QC89_9CILI</name>